<dbReference type="EMBL" id="AWQQ01000080">
    <property type="protein sequence ID" value="PHJ37768.1"/>
    <property type="molecule type" value="Genomic_DNA"/>
</dbReference>
<sequence>MSKVNFSLYSTQDPQKYASAKGKLMNHNIPVKTEIINPNRSSFGRGGHDPFGSQSRFITYNILVKKEDIHRANEVIHHR</sequence>
<gene>
    <name evidence="1" type="ORF">P378_14065</name>
</gene>
<evidence type="ECO:0008006" key="3">
    <source>
        <dbReference type="Google" id="ProtNLM"/>
    </source>
</evidence>
<organism evidence="1 2">
    <name type="scientific">Desulforamulus profundi</name>
    <dbReference type="NCBI Taxonomy" id="1383067"/>
    <lineage>
        <taxon>Bacteria</taxon>
        <taxon>Bacillati</taxon>
        <taxon>Bacillota</taxon>
        <taxon>Clostridia</taxon>
        <taxon>Eubacteriales</taxon>
        <taxon>Peptococcaceae</taxon>
        <taxon>Desulforamulus</taxon>
    </lineage>
</organism>
<evidence type="ECO:0000313" key="1">
    <source>
        <dbReference type="EMBL" id="PHJ37768.1"/>
    </source>
</evidence>
<accession>A0A2C6MCJ9</accession>
<dbReference type="Proteomes" id="UP000222564">
    <property type="component" value="Unassembled WGS sequence"/>
</dbReference>
<protein>
    <recommendedName>
        <fullName evidence="3">DUF2007 domain-containing protein</fullName>
    </recommendedName>
</protein>
<dbReference type="AlphaFoldDB" id="A0A2C6MCJ9"/>
<evidence type="ECO:0000313" key="2">
    <source>
        <dbReference type="Proteomes" id="UP000222564"/>
    </source>
</evidence>
<reference evidence="1 2" key="1">
    <citation type="submission" date="2013-09" db="EMBL/GenBank/DDBJ databases">
        <title>Biodegradation of hydrocarbons in the deep terrestrial subsurface : characterization of a microbial consortium composed of two Desulfotomaculum species originating from a deep geological formation.</title>
        <authorList>
            <person name="Aullo T."/>
            <person name="Berlendis S."/>
            <person name="Lascourreges J.-F."/>
            <person name="Dessort D."/>
            <person name="Saint-Laurent S."/>
            <person name="Schraauwers B."/>
            <person name="Mas J."/>
            <person name="Magot M."/>
            <person name="Ranchou-Peyruse A."/>
        </authorList>
    </citation>
    <scope>NUCLEOTIDE SEQUENCE [LARGE SCALE GENOMIC DNA]</scope>
    <source>
        <strain evidence="1 2">Bs107</strain>
    </source>
</reference>
<keyword evidence="2" id="KW-1185">Reference proteome</keyword>
<proteinExistence type="predicted"/>
<comment type="caution">
    <text evidence="1">The sequence shown here is derived from an EMBL/GenBank/DDBJ whole genome shotgun (WGS) entry which is preliminary data.</text>
</comment>
<name>A0A2C6MCJ9_9FIRM</name>